<name>A0A8I6RSI8_CIMLE</name>
<feature type="transmembrane region" description="Helical" evidence="6">
    <location>
        <begin position="60"/>
        <end position="76"/>
    </location>
</feature>
<evidence type="ECO:0000256" key="2">
    <source>
        <dbReference type="ARBA" id="ARBA00006824"/>
    </source>
</evidence>
<comment type="subcellular location">
    <subcellularLocation>
        <location evidence="1">Membrane</location>
        <topology evidence="1">Multi-pass membrane protein</topology>
    </subcellularLocation>
</comment>
<dbReference type="EnsemblMetazoa" id="XM_014395294.2">
    <property type="protein sequence ID" value="XP_014250780.1"/>
    <property type="gene ID" value="LOC106667383"/>
</dbReference>
<evidence type="ECO:0000256" key="5">
    <source>
        <dbReference type="ARBA" id="ARBA00023136"/>
    </source>
</evidence>
<dbReference type="OrthoDB" id="10267969at2759"/>
<dbReference type="RefSeq" id="XP_014250780.1">
    <property type="nucleotide sequence ID" value="XM_014395294.2"/>
</dbReference>
<keyword evidence="8" id="KW-1185">Reference proteome</keyword>
<evidence type="ECO:0000256" key="1">
    <source>
        <dbReference type="ARBA" id="ARBA00004141"/>
    </source>
</evidence>
<dbReference type="Proteomes" id="UP000494040">
    <property type="component" value="Unassembled WGS sequence"/>
</dbReference>
<proteinExistence type="inferred from homology"/>
<feature type="transmembrane region" description="Helical" evidence="6">
    <location>
        <begin position="96"/>
        <end position="114"/>
    </location>
</feature>
<feature type="transmembrane region" description="Helical" evidence="6">
    <location>
        <begin position="135"/>
        <end position="156"/>
    </location>
</feature>
<keyword evidence="4 6" id="KW-1133">Transmembrane helix</keyword>
<evidence type="ECO:0000256" key="3">
    <source>
        <dbReference type="ARBA" id="ARBA00022692"/>
    </source>
</evidence>
<dbReference type="GO" id="GO:0005739">
    <property type="term" value="C:mitochondrion"/>
    <property type="evidence" value="ECO:0007669"/>
    <property type="project" value="TreeGrafter"/>
</dbReference>
<dbReference type="PANTHER" id="PTHR11266">
    <property type="entry name" value="PEROXISOMAL MEMBRANE PROTEIN 2, PXMP2 MPV17"/>
    <property type="match status" value="1"/>
</dbReference>
<feature type="transmembrane region" description="Helical" evidence="6">
    <location>
        <begin position="22"/>
        <end position="40"/>
    </location>
</feature>
<keyword evidence="3 6" id="KW-0812">Transmembrane</keyword>
<dbReference type="GeneID" id="106667383"/>
<dbReference type="InterPro" id="IPR007248">
    <property type="entry name" value="Mpv17_PMP22"/>
</dbReference>
<evidence type="ECO:0008006" key="9">
    <source>
        <dbReference type="Google" id="ProtNLM"/>
    </source>
</evidence>
<dbReference type="AlphaFoldDB" id="A0A8I6RSI8"/>
<dbReference type="GO" id="GO:0016020">
    <property type="term" value="C:membrane"/>
    <property type="evidence" value="ECO:0007669"/>
    <property type="project" value="UniProtKB-SubCell"/>
</dbReference>
<reference evidence="7" key="1">
    <citation type="submission" date="2022-01" db="UniProtKB">
        <authorList>
            <consortium name="EnsemblMetazoa"/>
        </authorList>
    </citation>
    <scope>IDENTIFICATION</scope>
</reference>
<organism evidence="7 8">
    <name type="scientific">Cimex lectularius</name>
    <name type="common">Bed bug</name>
    <name type="synonym">Acanthia lectularia</name>
    <dbReference type="NCBI Taxonomy" id="79782"/>
    <lineage>
        <taxon>Eukaryota</taxon>
        <taxon>Metazoa</taxon>
        <taxon>Ecdysozoa</taxon>
        <taxon>Arthropoda</taxon>
        <taxon>Hexapoda</taxon>
        <taxon>Insecta</taxon>
        <taxon>Pterygota</taxon>
        <taxon>Neoptera</taxon>
        <taxon>Paraneoptera</taxon>
        <taxon>Hemiptera</taxon>
        <taxon>Heteroptera</taxon>
        <taxon>Panheteroptera</taxon>
        <taxon>Cimicomorpha</taxon>
        <taxon>Cimicidae</taxon>
        <taxon>Cimex</taxon>
    </lineage>
</organism>
<dbReference type="KEGG" id="clec:106667383"/>
<dbReference type="GO" id="GO:0061668">
    <property type="term" value="P:mitochondrial ribosome assembly"/>
    <property type="evidence" value="ECO:0007669"/>
    <property type="project" value="TreeGrafter"/>
</dbReference>
<evidence type="ECO:0000313" key="7">
    <source>
        <dbReference type="EnsemblMetazoa" id="XP_014250780.1"/>
    </source>
</evidence>
<evidence type="ECO:0000256" key="4">
    <source>
        <dbReference type="ARBA" id="ARBA00022989"/>
    </source>
</evidence>
<comment type="similarity">
    <text evidence="2 6">Belongs to the peroxisomal membrane protein PXMP2/4 family.</text>
</comment>
<dbReference type="Pfam" id="PF04117">
    <property type="entry name" value="Mpv17_PMP22"/>
    <property type="match status" value="1"/>
</dbReference>
<feature type="transmembrane region" description="Helical" evidence="6">
    <location>
        <begin position="162"/>
        <end position="180"/>
    </location>
</feature>
<dbReference type="OMA" id="PWDENRT"/>
<dbReference type="PANTHER" id="PTHR11266:SF8">
    <property type="entry name" value="MPV17-LIKE PROTEIN 2"/>
    <property type="match status" value="1"/>
</dbReference>
<accession>A0A8I6RSI8</accession>
<evidence type="ECO:0000313" key="8">
    <source>
        <dbReference type="Proteomes" id="UP000494040"/>
    </source>
</evidence>
<keyword evidence="5 6" id="KW-0472">Membrane</keyword>
<sequence length="182" mass="21342">MPSCRRGWCTAKRVSNVLFSKYLLYTNLGLSVTLTALGDFAEQKIMHYKVPWDENRTTRVVIVGGVFGGYVSHWWFNYLEKKIPGQSFKSVMKKVWLDQLVFSPLYTLFLFVALDVLEQISFEDIKHGVKEKASLLIFSEILFMPPLQAMNFYFIVPKYRVMFDYVLSLMLSMFTSFIKYDF</sequence>
<protein>
    <recommendedName>
        <fullName evidence="9">Mpv17-like protein</fullName>
    </recommendedName>
</protein>
<evidence type="ECO:0000256" key="6">
    <source>
        <dbReference type="RuleBase" id="RU363053"/>
    </source>
</evidence>